<keyword evidence="2" id="KW-1185">Reference proteome</keyword>
<accession>A0ABS9IV80</accession>
<comment type="caution">
    <text evidence="1">The sequence shown here is derived from an EMBL/GenBank/DDBJ whole genome shotgun (WGS) entry which is preliminary data.</text>
</comment>
<gene>
    <name evidence="1" type="ORF">L5G33_13490</name>
</gene>
<name>A0ABS9IV80_9ACTN</name>
<dbReference type="EMBL" id="JAKKOR010000009">
    <property type="protein sequence ID" value="MCF8589471.1"/>
    <property type="molecule type" value="Genomic_DNA"/>
</dbReference>
<reference evidence="1 2" key="1">
    <citation type="submission" date="2022-01" db="EMBL/GenBank/DDBJ databases">
        <authorList>
            <person name="Huang Y."/>
        </authorList>
    </citation>
    <scope>NUCLEOTIDE SEQUENCE [LARGE SCALE GENOMIC DNA]</scope>
    <source>
        <strain evidence="1 2">HY366</strain>
    </source>
</reference>
<dbReference type="RefSeq" id="WP_236998685.1">
    <property type="nucleotide sequence ID" value="NZ_JAKKOR010000009.1"/>
</dbReference>
<evidence type="ECO:0000313" key="1">
    <source>
        <dbReference type="EMBL" id="MCF8589471.1"/>
    </source>
</evidence>
<proteinExistence type="predicted"/>
<sequence length="332" mass="37444">MDKLLYTFFSSRDDLRMGALPHSVDSQVAVLLYEQNGVISRRQALDCGCSEADIRRRLRRREWATVHPGVYVDHTGPLTWRQRAWAAVLDAYPAALCDRSVLPDPGETIHVVIESDRKVTKHPGVRVHRRVAFDRHVVWNMSPPRLRVHEAVLDIAASARTEMEAIAILADAVNSRITAAPQLRTALSERARMPRRALVQAVLTDIENGTCSILEYRYLTHVERRHALPTPIRQAPTAFGRKGFRDLDYPEWQTVVELDGWRFHDDAAARDRDLERDLDAAIGEQRLSLRLSFGQVVGRPCSTARKIATALAANGWPGPFVRCPNCPPESAR</sequence>
<organism evidence="1 2">
    <name type="scientific">Gordonia liuliyuniae</name>
    <dbReference type="NCBI Taxonomy" id="2911517"/>
    <lineage>
        <taxon>Bacteria</taxon>
        <taxon>Bacillati</taxon>
        <taxon>Actinomycetota</taxon>
        <taxon>Actinomycetes</taxon>
        <taxon>Mycobacteriales</taxon>
        <taxon>Gordoniaceae</taxon>
        <taxon>Gordonia</taxon>
    </lineage>
</organism>
<dbReference type="Proteomes" id="UP001200110">
    <property type="component" value="Unassembled WGS sequence"/>
</dbReference>
<evidence type="ECO:0000313" key="2">
    <source>
        <dbReference type="Proteomes" id="UP001200110"/>
    </source>
</evidence>
<evidence type="ECO:0008006" key="3">
    <source>
        <dbReference type="Google" id="ProtNLM"/>
    </source>
</evidence>
<protein>
    <recommendedName>
        <fullName evidence="3">Transcriptional regulator, AbiEi antitoxin, Type IV TA system</fullName>
    </recommendedName>
</protein>